<evidence type="ECO:0008006" key="4">
    <source>
        <dbReference type="Google" id="ProtNLM"/>
    </source>
</evidence>
<accession>A0A139ADR8</accession>
<proteinExistence type="inferred from homology"/>
<organism evidence="2 3">
    <name type="scientific">Gonapodya prolifera (strain JEL478)</name>
    <name type="common">Monoblepharis prolifera</name>
    <dbReference type="NCBI Taxonomy" id="1344416"/>
    <lineage>
        <taxon>Eukaryota</taxon>
        <taxon>Fungi</taxon>
        <taxon>Fungi incertae sedis</taxon>
        <taxon>Chytridiomycota</taxon>
        <taxon>Chytridiomycota incertae sedis</taxon>
        <taxon>Monoblepharidomycetes</taxon>
        <taxon>Monoblepharidales</taxon>
        <taxon>Gonapodyaceae</taxon>
        <taxon>Gonapodya</taxon>
    </lineage>
</organism>
<dbReference type="InterPro" id="IPR051209">
    <property type="entry name" value="FAD-bind_Monooxygenase_sf"/>
</dbReference>
<dbReference type="Proteomes" id="UP000070544">
    <property type="component" value="Unassembled WGS sequence"/>
</dbReference>
<evidence type="ECO:0000313" key="3">
    <source>
        <dbReference type="Proteomes" id="UP000070544"/>
    </source>
</evidence>
<evidence type="ECO:0000256" key="1">
    <source>
        <dbReference type="ARBA" id="ARBA00010139"/>
    </source>
</evidence>
<dbReference type="PANTHER" id="PTHR42877:SF4">
    <property type="entry name" value="FAD_NAD(P)-BINDING DOMAIN-CONTAINING PROTEIN-RELATED"/>
    <property type="match status" value="1"/>
</dbReference>
<dbReference type="Gene3D" id="3.50.50.60">
    <property type="entry name" value="FAD/NAD(P)-binding domain"/>
    <property type="match status" value="1"/>
</dbReference>
<comment type="similarity">
    <text evidence="1">Belongs to the FAD-binding monooxygenase family.</text>
</comment>
<name>A0A139ADR8_GONPJ</name>
<keyword evidence="3" id="KW-1185">Reference proteome</keyword>
<evidence type="ECO:0000313" key="2">
    <source>
        <dbReference type="EMBL" id="KXS14910.1"/>
    </source>
</evidence>
<reference evidence="2 3" key="1">
    <citation type="journal article" date="2015" name="Genome Biol. Evol.">
        <title>Phylogenomic analyses indicate that early fungi evolved digesting cell walls of algal ancestors of land plants.</title>
        <authorList>
            <person name="Chang Y."/>
            <person name="Wang S."/>
            <person name="Sekimoto S."/>
            <person name="Aerts A.L."/>
            <person name="Choi C."/>
            <person name="Clum A."/>
            <person name="LaButti K.M."/>
            <person name="Lindquist E.A."/>
            <person name="Yee Ngan C."/>
            <person name="Ohm R.A."/>
            <person name="Salamov A.A."/>
            <person name="Grigoriev I.V."/>
            <person name="Spatafora J.W."/>
            <person name="Berbee M.L."/>
        </authorList>
    </citation>
    <scope>NUCLEOTIDE SEQUENCE [LARGE SCALE GENOMIC DNA]</scope>
    <source>
        <strain evidence="2 3">JEL478</strain>
    </source>
</reference>
<sequence length="79" mass="8770">MTSEFPNFFMLLGPNAGIGHISAVYLIECQVDLAMAVIEPCTKRGFDALDPKEAAQKSYTERMWRDLKKAVWCGGTGRS</sequence>
<dbReference type="EMBL" id="KQ965765">
    <property type="protein sequence ID" value="KXS14910.1"/>
    <property type="molecule type" value="Genomic_DNA"/>
</dbReference>
<dbReference type="OrthoDB" id="74360at2759"/>
<dbReference type="STRING" id="1344416.A0A139ADR8"/>
<dbReference type="PANTHER" id="PTHR42877">
    <property type="entry name" value="L-ORNITHINE N(5)-MONOOXYGENASE-RELATED"/>
    <property type="match status" value="1"/>
</dbReference>
<dbReference type="InterPro" id="IPR036188">
    <property type="entry name" value="FAD/NAD-bd_sf"/>
</dbReference>
<protein>
    <recommendedName>
        <fullName evidence="4">FAD-binding domain-containing protein</fullName>
    </recommendedName>
</protein>
<dbReference type="AlphaFoldDB" id="A0A139ADR8"/>
<gene>
    <name evidence="2" type="ORF">M427DRAFT_32648</name>
</gene>